<dbReference type="GO" id="GO:0032958">
    <property type="term" value="P:inositol phosphate biosynthetic process"/>
    <property type="evidence" value="ECO:0007669"/>
    <property type="project" value="InterPro"/>
</dbReference>
<feature type="compositionally biased region" description="Basic residues" evidence="5">
    <location>
        <begin position="801"/>
        <end position="814"/>
    </location>
</feature>
<dbReference type="GO" id="GO:0008440">
    <property type="term" value="F:inositol-1,4,5-trisphosphate 3-kinase activity"/>
    <property type="evidence" value="ECO:0007669"/>
    <property type="project" value="TreeGrafter"/>
</dbReference>
<gene>
    <name evidence="6" type="ORF">A1O9_08424</name>
</gene>
<dbReference type="EMBL" id="AMGV01000007">
    <property type="protein sequence ID" value="KEF55674.1"/>
    <property type="molecule type" value="Genomic_DNA"/>
</dbReference>
<dbReference type="Gene3D" id="3.30.470.160">
    <property type="entry name" value="Inositol polyphosphate kinase"/>
    <property type="match status" value="1"/>
</dbReference>
<feature type="compositionally biased region" description="Basic and acidic residues" evidence="5">
    <location>
        <begin position="126"/>
        <end position="148"/>
    </location>
</feature>
<keyword evidence="3 4" id="KW-0418">Kinase</keyword>
<dbReference type="InterPro" id="IPR038286">
    <property type="entry name" value="IPK_sf"/>
</dbReference>
<proteinExistence type="inferred from homology"/>
<dbReference type="GO" id="GO:0000824">
    <property type="term" value="F:inositol-1,4,5,6-tetrakisphosphate 3-kinase activity"/>
    <property type="evidence" value="ECO:0007669"/>
    <property type="project" value="TreeGrafter"/>
</dbReference>
<feature type="region of interest" description="Disordered" evidence="5">
    <location>
        <begin position="73"/>
        <end position="265"/>
    </location>
</feature>
<evidence type="ECO:0000256" key="5">
    <source>
        <dbReference type="SAM" id="MobiDB-lite"/>
    </source>
</evidence>
<dbReference type="SUPFAM" id="SSF56104">
    <property type="entry name" value="SAICAR synthase-like"/>
    <property type="match status" value="1"/>
</dbReference>
<dbReference type="STRING" id="1182545.A0A072P6D0"/>
<dbReference type="RefSeq" id="XP_013258264.1">
    <property type="nucleotide sequence ID" value="XM_013402810.1"/>
</dbReference>
<evidence type="ECO:0000256" key="2">
    <source>
        <dbReference type="ARBA" id="ARBA00022679"/>
    </source>
</evidence>
<feature type="compositionally biased region" description="Basic and acidic residues" evidence="5">
    <location>
        <begin position="617"/>
        <end position="650"/>
    </location>
</feature>
<dbReference type="GO" id="GO:0005634">
    <property type="term" value="C:nucleus"/>
    <property type="evidence" value="ECO:0007669"/>
    <property type="project" value="TreeGrafter"/>
</dbReference>
<feature type="compositionally biased region" description="Polar residues" evidence="5">
    <location>
        <begin position="785"/>
        <end position="797"/>
    </location>
</feature>
<dbReference type="GeneID" id="25283337"/>
<reference evidence="6 7" key="1">
    <citation type="submission" date="2013-03" db="EMBL/GenBank/DDBJ databases">
        <title>The Genome Sequence of Exophiala aquamarina CBS 119918.</title>
        <authorList>
            <consortium name="The Broad Institute Genomics Platform"/>
            <person name="Cuomo C."/>
            <person name="de Hoog S."/>
            <person name="Gorbushina A."/>
            <person name="Walker B."/>
            <person name="Young S.K."/>
            <person name="Zeng Q."/>
            <person name="Gargeya S."/>
            <person name="Fitzgerald M."/>
            <person name="Haas B."/>
            <person name="Abouelleil A."/>
            <person name="Allen A.W."/>
            <person name="Alvarado L."/>
            <person name="Arachchi H.M."/>
            <person name="Berlin A.M."/>
            <person name="Chapman S.B."/>
            <person name="Gainer-Dewar J."/>
            <person name="Goldberg J."/>
            <person name="Griggs A."/>
            <person name="Gujja S."/>
            <person name="Hansen M."/>
            <person name="Howarth C."/>
            <person name="Imamovic A."/>
            <person name="Ireland A."/>
            <person name="Larimer J."/>
            <person name="McCowan C."/>
            <person name="Murphy C."/>
            <person name="Pearson M."/>
            <person name="Poon T.W."/>
            <person name="Priest M."/>
            <person name="Roberts A."/>
            <person name="Saif S."/>
            <person name="Shea T."/>
            <person name="Sisk P."/>
            <person name="Sykes S."/>
            <person name="Wortman J."/>
            <person name="Nusbaum C."/>
            <person name="Birren B."/>
        </authorList>
    </citation>
    <scope>NUCLEOTIDE SEQUENCE [LARGE SCALE GENOMIC DNA]</scope>
    <source>
        <strain evidence="6 7">CBS 119918</strain>
    </source>
</reference>
<feature type="region of interest" description="Disordered" evidence="5">
    <location>
        <begin position="1"/>
        <end position="53"/>
    </location>
</feature>
<feature type="region of interest" description="Disordered" evidence="5">
    <location>
        <begin position="613"/>
        <end position="669"/>
    </location>
</feature>
<dbReference type="Pfam" id="PF03770">
    <property type="entry name" value="IPK"/>
    <property type="match status" value="1"/>
</dbReference>
<comment type="caution">
    <text evidence="6">The sequence shown here is derived from an EMBL/GenBank/DDBJ whole genome shotgun (WGS) entry which is preliminary data.</text>
</comment>
<feature type="compositionally biased region" description="Polar residues" evidence="5">
    <location>
        <begin position="659"/>
        <end position="669"/>
    </location>
</feature>
<dbReference type="OrthoDB" id="2573163at2759"/>
<feature type="compositionally biased region" description="Low complexity" evidence="5">
    <location>
        <begin position="204"/>
        <end position="215"/>
    </location>
</feature>
<organism evidence="6 7">
    <name type="scientific">Exophiala aquamarina CBS 119918</name>
    <dbReference type="NCBI Taxonomy" id="1182545"/>
    <lineage>
        <taxon>Eukaryota</taxon>
        <taxon>Fungi</taxon>
        <taxon>Dikarya</taxon>
        <taxon>Ascomycota</taxon>
        <taxon>Pezizomycotina</taxon>
        <taxon>Eurotiomycetes</taxon>
        <taxon>Chaetothyriomycetidae</taxon>
        <taxon>Chaetothyriales</taxon>
        <taxon>Herpotrichiellaceae</taxon>
        <taxon>Exophiala</taxon>
    </lineage>
</organism>
<dbReference type="PANTHER" id="PTHR12400">
    <property type="entry name" value="INOSITOL POLYPHOSPHATE KINASE"/>
    <property type="match status" value="1"/>
</dbReference>
<comment type="similarity">
    <text evidence="1 4">Belongs to the inositol phosphokinase (IPK) family.</text>
</comment>
<evidence type="ECO:0000256" key="3">
    <source>
        <dbReference type="ARBA" id="ARBA00022777"/>
    </source>
</evidence>
<feature type="region of interest" description="Disordered" evidence="5">
    <location>
        <begin position="1146"/>
        <end position="1182"/>
    </location>
</feature>
<keyword evidence="2 4" id="KW-0808">Transferase</keyword>
<dbReference type="AlphaFoldDB" id="A0A072P6D0"/>
<evidence type="ECO:0000313" key="7">
    <source>
        <dbReference type="Proteomes" id="UP000027920"/>
    </source>
</evidence>
<keyword evidence="7" id="KW-1185">Reference proteome</keyword>
<evidence type="ECO:0000256" key="1">
    <source>
        <dbReference type="ARBA" id="ARBA00007374"/>
    </source>
</evidence>
<feature type="region of interest" description="Disordered" evidence="5">
    <location>
        <begin position="848"/>
        <end position="885"/>
    </location>
</feature>
<feature type="compositionally biased region" description="Basic and acidic residues" evidence="5">
    <location>
        <begin position="27"/>
        <end position="40"/>
    </location>
</feature>
<evidence type="ECO:0000256" key="4">
    <source>
        <dbReference type="RuleBase" id="RU363090"/>
    </source>
</evidence>
<feature type="compositionally biased region" description="Polar residues" evidence="5">
    <location>
        <begin position="441"/>
        <end position="459"/>
    </location>
</feature>
<feature type="region of interest" description="Disordered" evidence="5">
    <location>
        <begin position="693"/>
        <end position="724"/>
    </location>
</feature>
<feature type="compositionally biased region" description="Basic and acidic residues" evidence="5">
    <location>
        <begin position="78"/>
        <end position="94"/>
    </location>
</feature>
<dbReference type="VEuPathDB" id="FungiDB:A1O9_08424"/>
<feature type="region of interest" description="Disordered" evidence="5">
    <location>
        <begin position="784"/>
        <end position="814"/>
    </location>
</feature>
<sequence length="1182" mass="130759">MSTMVTHSISPPDPSRSSAGSSSRNLEWLRKSDSATDKEIPGPPNPRPSTGTIQGIRRIASDSHTWSKKFHVTVGSMEGKDAKTLDTGHDRQDQQGRTQSDIPTVRDHESSQHTAVELGPGSLRKVLQEKPRPERSVSRGRTHVDKSIEATVKNPEAVGNARSRKASHMMGIFDPRTDSRLPVVPSSGANDLPPHISTDYKNLPTSTSRPTSSSSQDVITGRATRHSSKEPNENFYSTHRDDSHLPSARGSQTSSQPRPDHDPYFRHQDLAQVPSILPKLLEEIKGAYRTRVLNVNLDAPAERTQTAFGPTSAADTAHRRTGRDDEEEHISAAVYYPHPGPSPEEIERFASPGEHALDLDKKSLLSPVQSILPNDKISIDSLRPAEHIDISVVSKNDTKVFHGNYQPVHEVSNDLVDIPFDEHSTSAILTTSESEAESSDELGQQSQAEDISTTPTQTPIIARRPTDVPGSRTRAKVVLEPYKHQVGGHSTIFRFSRRAVCKQLNNRENEFYERIEQRHPDMLKLLPRYIGVLNVTFSKVPKQGEPTEAKPEDNQTSAMAGLIHGNDLGSELDPALTARVLEKPRIVSHSQQLGSIPQVILDQNKHIVPSNYFALPERPRSADPNHGRRLSKDFDMTSSGHEHQGEDPKSPPRPALPEHSNSWGNTSVNEGLKDKVLREVFGPPPVQYYRRHLSSHTHGTIPRLKPGQYHSDGSRRKSNLSTNTVPLVESLSTDKEHSKSSASSEHSAMARVLEESANGLEVPTGAYSASSAVDGMTYGLEKVRTTGSEVSTTSNGEPKTHVKRRHSGMGLRRRHVSVNETRPPDLEYFEDEAYATDVGPDTANDVFTMDQDLDPNEKKIDSGPARPQNGRPMQRPNGGDAAADNFETEPHELAQALVPTNPKDAQSSNSGDRVVYFILMEDLTSGMGRPCVLDLKMGTRQFGVEATKKKMESQRRKCKTTTSQVLGVRICGMQTFDAKIGKASYEDKYFGRDLKAGREFRDALVRFLYDGISYSSVAKHIPTILHKVSKLESMVRRLPGYRFYASSLLMLYDAEPYKSREAEEAARNGINIAEQKSKEGKKWPPPIELKIVDFANCVTGEDPLPSNAQAPPAHPNDIDRGYLRGLRTLKVYLERILGDIKSAEIPDRGDGEEIASENGLNKEYSHSINAAEELRDEGEVSM</sequence>
<feature type="region of interest" description="Disordered" evidence="5">
    <location>
        <begin position="430"/>
        <end position="472"/>
    </location>
</feature>
<feature type="compositionally biased region" description="Basic and acidic residues" evidence="5">
    <location>
        <begin position="227"/>
        <end position="244"/>
    </location>
</feature>
<dbReference type="GO" id="GO:0046854">
    <property type="term" value="P:phosphatidylinositol phosphate biosynthetic process"/>
    <property type="evidence" value="ECO:0007669"/>
    <property type="project" value="TreeGrafter"/>
</dbReference>
<protein>
    <recommendedName>
        <fullName evidence="4">Kinase</fullName>
        <ecNumber evidence="4">2.7.-.-</ecNumber>
    </recommendedName>
</protein>
<accession>A0A072P6D0</accession>
<dbReference type="PANTHER" id="PTHR12400:SF21">
    <property type="entry name" value="KINASE"/>
    <property type="match status" value="1"/>
</dbReference>
<name>A0A072P6D0_9EURO</name>
<dbReference type="EC" id="2.7.-.-" evidence="4"/>
<dbReference type="InterPro" id="IPR005522">
    <property type="entry name" value="IPK"/>
</dbReference>
<feature type="region of interest" description="Disordered" evidence="5">
    <location>
        <begin position="729"/>
        <end position="748"/>
    </location>
</feature>
<dbReference type="Proteomes" id="UP000027920">
    <property type="component" value="Unassembled WGS sequence"/>
</dbReference>
<evidence type="ECO:0000313" key="6">
    <source>
        <dbReference type="EMBL" id="KEF55674.1"/>
    </source>
</evidence>
<dbReference type="HOGENOM" id="CLU_001850_0_0_1"/>
<dbReference type="GO" id="GO:0005737">
    <property type="term" value="C:cytoplasm"/>
    <property type="evidence" value="ECO:0007669"/>
    <property type="project" value="TreeGrafter"/>
</dbReference>